<keyword evidence="1" id="KW-0175">Coiled coil</keyword>
<accession>A0AA88IDA3</accession>
<dbReference type="Proteomes" id="UP001187531">
    <property type="component" value="Unassembled WGS sequence"/>
</dbReference>
<proteinExistence type="predicted"/>
<feature type="region of interest" description="Disordered" evidence="2">
    <location>
        <begin position="439"/>
        <end position="461"/>
    </location>
</feature>
<sequence>MTGLLDAFFFKAFDSRQFQLECLLEEDKDKLLESESLEMENNGTLSLKQLLETANIEKKESEGSMEQHILKSTQLQQDIDSLLCEKSNFEAKLKLLETEEIEKQKKIEALLKELEVERDHVSKPQFEKNDTLGIKKSLETMSIEKQTLEKLIEDQDLVVSSLKKDIDLLQCQKEQLEKEKGALQCDQKETQERVDLLQCQKEQLEKEKGVLQCEQKATQKRVDLLQCQKEQLEKEKGALQCDQKETQKRVDLLQCQKEQLEKEKGVLQCEQKETQKRVDLLQCQKEQLEKEKGALQCEQQETQQIVDLLQCQKEQLEKEKGALQCEHQETQKRVELLLDLEIERTDSGVNRQKLEELRLEMDEMKDDLADKGMPANGESHRGTDGEDKLEAVTAERDSLFTQLSEMMHKLQVPSPQLAQFVTPNGVQTFQIATVASIPAPATNPSQQTEIAHQPPSPSESSQARLFKTLRLTLIDCVQSMTKKEKPRKIESLEKFRTGDHAAQKMLDRQLHWRRRSSSENSNPGRSDSECSDSSSSFSSENYVPIGYGS</sequence>
<feature type="coiled-coil region" evidence="1">
    <location>
        <begin position="159"/>
        <end position="371"/>
    </location>
</feature>
<organism evidence="3 4">
    <name type="scientific">Artemia franciscana</name>
    <name type="common">Brine shrimp</name>
    <name type="synonym">Artemia sanfranciscana</name>
    <dbReference type="NCBI Taxonomy" id="6661"/>
    <lineage>
        <taxon>Eukaryota</taxon>
        <taxon>Metazoa</taxon>
        <taxon>Ecdysozoa</taxon>
        <taxon>Arthropoda</taxon>
        <taxon>Crustacea</taxon>
        <taxon>Branchiopoda</taxon>
        <taxon>Anostraca</taxon>
        <taxon>Artemiidae</taxon>
        <taxon>Artemia</taxon>
    </lineage>
</organism>
<evidence type="ECO:0000256" key="2">
    <source>
        <dbReference type="SAM" id="MobiDB-lite"/>
    </source>
</evidence>
<reference evidence="3" key="1">
    <citation type="submission" date="2023-07" db="EMBL/GenBank/DDBJ databases">
        <title>Chromosome-level genome assembly of Artemia franciscana.</title>
        <authorList>
            <person name="Jo E."/>
        </authorList>
    </citation>
    <scope>NUCLEOTIDE SEQUENCE</scope>
    <source>
        <tissue evidence="3">Whole body</tissue>
    </source>
</reference>
<feature type="compositionally biased region" description="Low complexity" evidence="2">
    <location>
        <begin position="531"/>
        <end position="540"/>
    </location>
</feature>
<name>A0AA88IDA3_ARTSF</name>
<feature type="region of interest" description="Disordered" evidence="2">
    <location>
        <begin position="480"/>
        <end position="549"/>
    </location>
</feature>
<gene>
    <name evidence="3" type="ORF">QYM36_002600</name>
</gene>
<dbReference type="EMBL" id="JAVRJZ010000005">
    <property type="protein sequence ID" value="KAK2722101.1"/>
    <property type="molecule type" value="Genomic_DNA"/>
</dbReference>
<feature type="compositionally biased region" description="Basic and acidic residues" evidence="2">
    <location>
        <begin position="481"/>
        <end position="510"/>
    </location>
</feature>
<keyword evidence="4" id="KW-1185">Reference proteome</keyword>
<evidence type="ECO:0000313" key="3">
    <source>
        <dbReference type="EMBL" id="KAK2722101.1"/>
    </source>
</evidence>
<feature type="coiled-coil region" evidence="1">
    <location>
        <begin position="72"/>
        <end position="113"/>
    </location>
</feature>
<protein>
    <submittedName>
        <fullName evidence="3">Uncharacterized protein</fullName>
    </submittedName>
</protein>
<evidence type="ECO:0000313" key="4">
    <source>
        <dbReference type="Proteomes" id="UP001187531"/>
    </source>
</evidence>
<evidence type="ECO:0000256" key="1">
    <source>
        <dbReference type="SAM" id="Coils"/>
    </source>
</evidence>
<dbReference type="AlphaFoldDB" id="A0AA88IDA3"/>
<comment type="caution">
    <text evidence="3">The sequence shown here is derived from an EMBL/GenBank/DDBJ whole genome shotgun (WGS) entry which is preliminary data.</text>
</comment>